<gene>
    <name evidence="1" type="ORF">ADK38_23770</name>
</gene>
<comment type="caution">
    <text evidence="1">The sequence shown here is derived from an EMBL/GenBank/DDBJ whole genome shotgun (WGS) entry which is preliminary data.</text>
</comment>
<dbReference type="Proteomes" id="UP000037020">
    <property type="component" value="Unassembled WGS sequence"/>
</dbReference>
<evidence type="ECO:0000313" key="2">
    <source>
        <dbReference type="Proteomes" id="UP000037020"/>
    </source>
</evidence>
<accession>A0ABR5J2T0</accession>
<feature type="non-terminal residue" evidence="1">
    <location>
        <position position="1"/>
    </location>
</feature>
<name>A0ABR5J2T0_9ACTN</name>
<keyword evidence="2" id="KW-1185">Reference proteome</keyword>
<proteinExistence type="predicted"/>
<organism evidence="1 2">
    <name type="scientific">Streptomyces varsoviensis</name>
    <dbReference type="NCBI Taxonomy" id="67373"/>
    <lineage>
        <taxon>Bacteria</taxon>
        <taxon>Bacillati</taxon>
        <taxon>Actinomycetota</taxon>
        <taxon>Actinomycetes</taxon>
        <taxon>Kitasatosporales</taxon>
        <taxon>Streptomycetaceae</taxon>
        <taxon>Streptomyces</taxon>
    </lineage>
</organism>
<sequence length="109" mass="11827">THTVGNQAVGHRAQAIAGSVSLHPQDAERTAELLARVEDLMTVHRAELADPEAVTRELRRLRDELADPEPEPTVLRRALNRLNDFAQPVTPLVAAVGQLAQSMQGLSGH</sequence>
<protein>
    <submittedName>
        <fullName evidence="1">Uncharacterized protein</fullName>
    </submittedName>
</protein>
<evidence type="ECO:0000313" key="1">
    <source>
        <dbReference type="EMBL" id="KOG87737.1"/>
    </source>
</evidence>
<reference evidence="1 2" key="1">
    <citation type="submission" date="2015-07" db="EMBL/GenBank/DDBJ databases">
        <authorList>
            <person name="Ju K.-S."/>
            <person name="Doroghazi J.R."/>
            <person name="Metcalf W.W."/>
        </authorList>
    </citation>
    <scope>NUCLEOTIDE SEQUENCE [LARGE SCALE GENOMIC DNA]</scope>
    <source>
        <strain evidence="1 2">NRRL B-3589</strain>
    </source>
</reference>
<dbReference type="EMBL" id="LGUT01002063">
    <property type="protein sequence ID" value="KOG87737.1"/>
    <property type="molecule type" value="Genomic_DNA"/>
</dbReference>